<dbReference type="PRINTS" id="PR01415">
    <property type="entry name" value="ANKYRIN"/>
</dbReference>
<feature type="region of interest" description="Disordered" evidence="4">
    <location>
        <begin position="1141"/>
        <end position="1182"/>
    </location>
</feature>
<feature type="repeat" description="ANK" evidence="3">
    <location>
        <begin position="709"/>
        <end position="741"/>
    </location>
</feature>
<dbReference type="PANTHER" id="PTHR24198:SF165">
    <property type="entry name" value="ANKYRIN REPEAT-CONTAINING PROTEIN-RELATED"/>
    <property type="match status" value="1"/>
</dbReference>
<dbReference type="SMART" id="SM00248">
    <property type="entry name" value="ANK"/>
    <property type="match status" value="12"/>
</dbReference>
<dbReference type="InterPro" id="IPR056884">
    <property type="entry name" value="NPHP3-like_N"/>
</dbReference>
<gene>
    <name evidence="7" type="ORF">SI65_01267</name>
</gene>
<organism evidence="7 8">
    <name type="scientific">Aspergillus cristatus</name>
    <name type="common">Chinese Fuzhuan brick tea-fermentation fungus</name>
    <name type="synonym">Eurotium cristatum</name>
    <dbReference type="NCBI Taxonomy" id="573508"/>
    <lineage>
        <taxon>Eukaryota</taxon>
        <taxon>Fungi</taxon>
        <taxon>Dikarya</taxon>
        <taxon>Ascomycota</taxon>
        <taxon>Pezizomycotina</taxon>
        <taxon>Eurotiomycetes</taxon>
        <taxon>Eurotiomycetidae</taxon>
        <taxon>Eurotiales</taxon>
        <taxon>Aspergillaceae</taxon>
        <taxon>Aspergillus</taxon>
        <taxon>Aspergillus subgen. Aspergillus</taxon>
    </lineage>
</organism>
<dbReference type="InterPro" id="IPR002110">
    <property type="entry name" value="Ankyrin_rpt"/>
</dbReference>
<dbReference type="AlphaFoldDB" id="A0A1E3BRU9"/>
<feature type="domain" description="GPI inositol-deacylase winged helix" evidence="5">
    <location>
        <begin position="454"/>
        <end position="534"/>
    </location>
</feature>
<dbReference type="PANTHER" id="PTHR24198">
    <property type="entry name" value="ANKYRIN REPEAT AND PROTEIN KINASE DOMAIN-CONTAINING PROTEIN"/>
    <property type="match status" value="1"/>
</dbReference>
<dbReference type="InterPro" id="IPR027417">
    <property type="entry name" value="P-loop_NTPase"/>
</dbReference>
<dbReference type="Pfam" id="PF24883">
    <property type="entry name" value="NPHP3_N"/>
    <property type="match status" value="1"/>
</dbReference>
<accession>A0A1E3BRU9</accession>
<evidence type="ECO:0000313" key="7">
    <source>
        <dbReference type="EMBL" id="ODM23678.1"/>
    </source>
</evidence>
<dbReference type="Pfam" id="PF22939">
    <property type="entry name" value="WHD_GPIID"/>
    <property type="match status" value="1"/>
</dbReference>
<dbReference type="STRING" id="573508.A0A1E3BRU9"/>
<dbReference type="Gene3D" id="1.25.40.20">
    <property type="entry name" value="Ankyrin repeat-containing domain"/>
    <property type="match status" value="4"/>
</dbReference>
<evidence type="ECO:0000313" key="8">
    <source>
        <dbReference type="Proteomes" id="UP000094569"/>
    </source>
</evidence>
<dbReference type="Gene3D" id="3.40.50.300">
    <property type="entry name" value="P-loop containing nucleotide triphosphate hydrolases"/>
    <property type="match status" value="1"/>
</dbReference>
<evidence type="ECO:0000259" key="6">
    <source>
        <dbReference type="Pfam" id="PF24883"/>
    </source>
</evidence>
<reference evidence="7 8" key="1">
    <citation type="journal article" date="2016" name="BMC Genomics">
        <title>Comparative genomic and transcriptomic analyses of the Fuzhuan brick tea-fermentation fungus Aspergillus cristatus.</title>
        <authorList>
            <person name="Ge Y."/>
            <person name="Wang Y."/>
            <person name="Liu Y."/>
            <person name="Tan Y."/>
            <person name="Ren X."/>
            <person name="Zhang X."/>
            <person name="Hyde K.D."/>
            <person name="Liu Y."/>
            <person name="Liu Z."/>
        </authorList>
    </citation>
    <scope>NUCLEOTIDE SEQUENCE [LARGE SCALE GENOMIC DNA]</scope>
    <source>
        <strain evidence="7 8">GZAAS20.1005</strain>
    </source>
</reference>
<keyword evidence="1" id="KW-0677">Repeat</keyword>
<dbReference type="InterPro" id="IPR054471">
    <property type="entry name" value="GPIID_WHD"/>
</dbReference>
<evidence type="ECO:0000259" key="5">
    <source>
        <dbReference type="Pfam" id="PF22939"/>
    </source>
</evidence>
<dbReference type="Pfam" id="PF12796">
    <property type="entry name" value="Ank_2"/>
    <property type="match status" value="3"/>
</dbReference>
<feature type="repeat" description="ANK" evidence="3">
    <location>
        <begin position="978"/>
        <end position="1020"/>
    </location>
</feature>
<evidence type="ECO:0000256" key="4">
    <source>
        <dbReference type="SAM" id="MobiDB-lite"/>
    </source>
</evidence>
<feature type="repeat" description="ANK" evidence="3">
    <location>
        <begin position="676"/>
        <end position="708"/>
    </location>
</feature>
<evidence type="ECO:0000256" key="1">
    <source>
        <dbReference type="ARBA" id="ARBA00022737"/>
    </source>
</evidence>
<evidence type="ECO:0000256" key="2">
    <source>
        <dbReference type="ARBA" id="ARBA00023043"/>
    </source>
</evidence>
<proteinExistence type="predicted"/>
<keyword evidence="2 3" id="KW-0040">ANK repeat</keyword>
<feature type="repeat" description="ANK" evidence="3">
    <location>
        <begin position="843"/>
        <end position="875"/>
    </location>
</feature>
<dbReference type="OrthoDB" id="1577640at2759"/>
<keyword evidence="8" id="KW-1185">Reference proteome</keyword>
<name>A0A1E3BRU9_ASPCR</name>
<dbReference type="PROSITE" id="PS50297">
    <property type="entry name" value="ANK_REP_REGION"/>
    <property type="match status" value="7"/>
</dbReference>
<dbReference type="VEuPathDB" id="FungiDB:SI65_01267"/>
<dbReference type="SUPFAM" id="SSF52540">
    <property type="entry name" value="P-loop containing nucleoside triphosphate hydrolases"/>
    <property type="match status" value="1"/>
</dbReference>
<dbReference type="Proteomes" id="UP000094569">
    <property type="component" value="Unassembled WGS sequence"/>
</dbReference>
<feature type="repeat" description="ANK" evidence="3">
    <location>
        <begin position="1058"/>
        <end position="1085"/>
    </location>
</feature>
<sequence length="1182" mass="130756">MAETPTIRKILANVIQASRIVIRCLASCRDSQEPSQRALLLLVDILDLLYCIKDQASGLWTTGEKWLAWKQETRVLDLYETLKWFDSTMKAIELYFQPGGVGVCHFRKHLLERTFLPRLEQYRIAFLLWMQPESSERSSLAREIRDCLKRFQDVEPANRQFNLEFEEDVHGITSRLTSGHFITLADLCNRRHQGSCSWIFEDIQYKEWLLGSFRTLYCVGAPGAGKTFLSSVIIDSLQKTFASSDIATVFIYCHDEKKKELASLDLLRNILAQLVYRKRSLSYATSSLYYSESLQPGCASPKTYQNAIRAEVNRYSKVFFVVDGLDMLPDKDRILSRLQKLPGHVQLLFTLREVPLIDIDSSFVHVRASDEDLQSYTLSNIESDADLANLLMEGMPSKCGLQNEVVHSVVQKSHGVFLLAKIHLDLLSRYTDRSLLLRALHHLPESLSEAYGEAMKQIVSSNPRAAHYVYWTLHALRPLTVSELKCATKTSDSEESKEHVSFEHAIQIQSAGLLTVDARTGTVRFVHKTAREYLEGAAARVFFPSAQKEIAEACLMAITPDEVVDDCYISDKATSRSTSKGFLSYSATYWGYHAREVPEDEQTIQVLVRTFLNKLQWRRPLPKDSTDAKEMPTELGLGKYPPDWSAVHILSFFGILGKTKRLLEQGVNVDMNDNSLKLTPLHCAASRGNEEMVEFLLDSGVDGNAVSRDGSTALHMATQNGQRKCMKLLLSQPVNPQIANHQGAKCLQLAVGTAADEATVPLLVKNRAGINSRNLRTGDTALHLAVKWKRPRIILFLLEKGAAMNMANEDGLTPLQLAAKLDNCEAISLLLQRGAQLETRSLSGLTALQIAAQKKHWIALDLLVIGGANINAWTQNGETLLHKEAKESSNPSIAAKLVDHGANIEARSSQGYTALQCAAISGNKTMFMFLLSQGANIDVLTPKGETLLHITPPLNNDCLTILQALLDRGLSPNAVSSQGWTALHQTVHTGTGALDLEYDNTKEYIELLLHHGADINAYTISPIAETPLHLATRANIPRPPLLSLLISLGADINAMTNEGKTPLHLAGERAREPIFRILLGAGADLFLEIPDTSVIPDAHVSADGSGSGCVSAGSTAFDLARKNPFSVLWIDEEGMMRPVPERKRRDSAGTVFEVEDGASSDGSEDEMAGSTLVGSEKSFVLG</sequence>
<feature type="repeat" description="ANK" evidence="3">
    <location>
        <begin position="910"/>
        <end position="942"/>
    </location>
</feature>
<feature type="repeat" description="ANK" evidence="3">
    <location>
        <begin position="876"/>
        <end position="909"/>
    </location>
</feature>
<dbReference type="PROSITE" id="PS50088">
    <property type="entry name" value="ANK_REPEAT"/>
    <property type="match status" value="10"/>
</dbReference>
<dbReference type="Pfam" id="PF13857">
    <property type="entry name" value="Ank_5"/>
    <property type="match status" value="1"/>
</dbReference>
<feature type="repeat" description="ANK" evidence="3">
    <location>
        <begin position="777"/>
        <end position="809"/>
    </location>
</feature>
<feature type="repeat" description="ANK" evidence="3">
    <location>
        <begin position="1023"/>
        <end position="1057"/>
    </location>
</feature>
<evidence type="ECO:0000256" key="3">
    <source>
        <dbReference type="PROSITE-ProRule" id="PRU00023"/>
    </source>
</evidence>
<dbReference type="EMBL" id="JXNT01000001">
    <property type="protein sequence ID" value="ODM23678.1"/>
    <property type="molecule type" value="Genomic_DNA"/>
</dbReference>
<feature type="compositionally biased region" description="Acidic residues" evidence="4">
    <location>
        <begin position="1153"/>
        <end position="1167"/>
    </location>
</feature>
<comment type="caution">
    <text evidence="7">The sequence shown here is derived from an EMBL/GenBank/DDBJ whole genome shotgun (WGS) entry which is preliminary data.</text>
</comment>
<dbReference type="SUPFAM" id="SSF48403">
    <property type="entry name" value="Ankyrin repeat"/>
    <property type="match status" value="2"/>
</dbReference>
<feature type="domain" description="Nephrocystin 3-like N-terminal" evidence="6">
    <location>
        <begin position="194"/>
        <end position="341"/>
    </location>
</feature>
<feature type="repeat" description="ANK" evidence="3">
    <location>
        <begin position="810"/>
        <end position="842"/>
    </location>
</feature>
<dbReference type="InterPro" id="IPR036770">
    <property type="entry name" value="Ankyrin_rpt-contain_sf"/>
</dbReference>
<protein>
    <submittedName>
        <fullName evidence="7">Uncharacterized protein</fullName>
    </submittedName>
</protein>